<keyword evidence="1" id="KW-0472">Membrane</keyword>
<sequence>MLYHGNWLLYGLELCWRVPMPWKSDPNIWGVLSAIALSVLSGVISLTSRIAKGHPPKFVWIVSELSSAILVGYLIYDVYPVIQHLLYEWMTMPICIAVGGHLGGRVFQWVEFKYKEKFGIPDSY</sequence>
<proteinExistence type="predicted"/>
<evidence type="ECO:0000313" key="2">
    <source>
        <dbReference type="EMBL" id="CDN96854.1"/>
    </source>
</evidence>
<feature type="transmembrane region" description="Helical" evidence="1">
    <location>
        <begin position="88"/>
        <end position="107"/>
    </location>
</feature>
<feature type="transmembrane region" description="Helical" evidence="1">
    <location>
        <begin position="58"/>
        <end position="76"/>
    </location>
</feature>
<dbReference type="RefSeq" id="YP_009031818.1">
    <property type="nucleotide sequence ID" value="NC_024140.1"/>
</dbReference>
<evidence type="ECO:0000313" key="3">
    <source>
        <dbReference type="Proteomes" id="UP000019788"/>
    </source>
</evidence>
<organism evidence="2 3">
    <name type="scientific">Pseudomonas phage vB_PaeP_C2-10_Ab09</name>
    <dbReference type="NCBI Taxonomy" id="1476391"/>
    <lineage>
        <taxon>Viruses</taxon>
        <taxon>Duplodnaviria</taxon>
        <taxon>Heunggongvirae</taxon>
        <taxon>Uroviricota</taxon>
        <taxon>Caudoviricetes</taxon>
        <taxon>Schitoviridae</taxon>
        <taxon>Migulavirinae</taxon>
        <taxon>Litunavirus</taxon>
        <taxon>Litunavirus Ab09</taxon>
    </lineage>
</organism>
<evidence type="ECO:0000256" key="1">
    <source>
        <dbReference type="SAM" id="Phobius"/>
    </source>
</evidence>
<dbReference type="GeneID" id="19487166"/>
<accession>X5KN93</accession>
<name>X5KN93_9CAUD</name>
<gene>
    <name evidence="2" type="primary">ORF41</name>
</gene>
<feature type="transmembrane region" description="Helical" evidence="1">
    <location>
        <begin position="28"/>
        <end position="46"/>
    </location>
</feature>
<dbReference type="EMBL" id="HG962375">
    <property type="protein sequence ID" value="CDN96854.1"/>
    <property type="molecule type" value="Genomic_DNA"/>
</dbReference>
<keyword evidence="3" id="KW-1185">Reference proteome</keyword>
<dbReference type="KEGG" id="vg:19487166"/>
<keyword evidence="1" id="KW-1133">Transmembrane helix</keyword>
<reference evidence="3" key="1">
    <citation type="journal article" date="2015" name="PLoS ONE">
        <title>Investigation of a Large Collection of Pseudomonas aeruginosa Bacteriophages Collected from a Single Environmental Source in Abidjan, Cote d'Ivoire.</title>
        <authorList>
            <person name="Essoh C."/>
            <person name="Latino L."/>
            <person name="Midoux C."/>
            <person name="Blouin Y."/>
            <person name="Loukou G."/>
            <person name="Nguetta S.P."/>
            <person name="Lathro S."/>
            <person name="Cablanmian A."/>
            <person name="Kouassi A.K."/>
            <person name="Vergnaud G."/>
            <person name="Pourcel C."/>
        </authorList>
    </citation>
    <scope>NUCLEOTIDE SEQUENCE [LARGE SCALE GENOMIC DNA]</scope>
</reference>
<keyword evidence="1" id="KW-0812">Transmembrane</keyword>
<protein>
    <submittedName>
        <fullName evidence="2">Uncharacterized protein</fullName>
    </submittedName>
</protein>
<dbReference type="Proteomes" id="UP000019788">
    <property type="component" value="Segment"/>
</dbReference>